<dbReference type="PATRIC" id="fig|1348663.4.peg.242"/>
<dbReference type="Gene3D" id="3.30.479.30">
    <property type="entry name" value="Band 7 domain"/>
    <property type="match status" value="1"/>
</dbReference>
<evidence type="ECO:0000313" key="4">
    <source>
        <dbReference type="Proteomes" id="UP000027178"/>
    </source>
</evidence>
<gene>
    <name evidence="3" type="ORF">KCH_02610</name>
</gene>
<reference evidence="3 4" key="1">
    <citation type="submission" date="2014-05" db="EMBL/GenBank/DDBJ databases">
        <title>Draft Genome Sequence of Kitasatospora cheerisanensis KCTC 2395.</title>
        <authorList>
            <person name="Nam D.H."/>
        </authorList>
    </citation>
    <scope>NUCLEOTIDE SEQUENCE [LARGE SCALE GENOMIC DNA]</scope>
    <source>
        <strain evidence="3 4">KCTC 2395</strain>
    </source>
</reference>
<dbReference type="CDD" id="cd08826">
    <property type="entry name" value="SPFH_eoslipins_u1"/>
    <property type="match status" value="1"/>
</dbReference>
<evidence type="ECO:0000259" key="2">
    <source>
        <dbReference type="SMART" id="SM00244"/>
    </source>
</evidence>
<name>A0A066Z386_9ACTN</name>
<dbReference type="InterPro" id="IPR001972">
    <property type="entry name" value="Stomatin_HflK_fam"/>
</dbReference>
<dbReference type="OrthoDB" id="9809197at2"/>
<sequence>MIVVDVVIVLLLVLAVYAGLSVRMVQQYQLGVVFRFGRVLDEVRAPGLVRIVPVADRLRRVNVQIITMPIPAQEGITRDNVTVRVDAVVYFKVVDPVKAIVNVQDYSFAMSQVAQTSLRSIIGKSELDDLLANREPINQGLELMLDSPALGWGIQIDRVEIKDVALPESMKRSMARQAEADRERRARIITADGEFQASARLSEAAKVMAATPAALQLRLLQTVVEVAAEKNSTLVLPFPVELLRFLESSTERNAAQAVEATEVAAQLAEAEEGAEDSPNVEQLELPQVAAAAELGLPKHPLDVAPRHAA</sequence>
<dbReference type="Pfam" id="PF01145">
    <property type="entry name" value="Band_7"/>
    <property type="match status" value="1"/>
</dbReference>
<dbReference type="GO" id="GO:0098552">
    <property type="term" value="C:side of membrane"/>
    <property type="evidence" value="ECO:0007669"/>
    <property type="project" value="UniProtKB-ARBA"/>
</dbReference>
<dbReference type="InterPro" id="IPR001107">
    <property type="entry name" value="Band_7"/>
</dbReference>
<dbReference type="Gene3D" id="6.10.250.2090">
    <property type="match status" value="1"/>
</dbReference>
<protein>
    <submittedName>
        <fullName evidence="3">Peptidase</fullName>
    </submittedName>
</protein>
<dbReference type="FunFam" id="3.30.479.30:FF:000004">
    <property type="entry name" value="Putative membrane protease family, stomatin"/>
    <property type="match status" value="1"/>
</dbReference>
<feature type="domain" description="Band 7" evidence="2">
    <location>
        <begin position="20"/>
        <end position="178"/>
    </location>
</feature>
<dbReference type="Proteomes" id="UP000027178">
    <property type="component" value="Unassembled WGS sequence"/>
</dbReference>
<dbReference type="SUPFAM" id="SSF117892">
    <property type="entry name" value="Band 7/SPFH domain"/>
    <property type="match status" value="1"/>
</dbReference>
<dbReference type="InterPro" id="IPR043202">
    <property type="entry name" value="Band-7_stomatin-like"/>
</dbReference>
<evidence type="ECO:0000256" key="1">
    <source>
        <dbReference type="ARBA" id="ARBA00008164"/>
    </source>
</evidence>
<organism evidence="3 4">
    <name type="scientific">Kitasatospora cheerisanensis KCTC 2395</name>
    <dbReference type="NCBI Taxonomy" id="1348663"/>
    <lineage>
        <taxon>Bacteria</taxon>
        <taxon>Bacillati</taxon>
        <taxon>Actinomycetota</taxon>
        <taxon>Actinomycetes</taxon>
        <taxon>Kitasatosporales</taxon>
        <taxon>Streptomycetaceae</taxon>
        <taxon>Kitasatospora</taxon>
    </lineage>
</organism>
<dbReference type="EMBL" id="JNBY01000010">
    <property type="protein sequence ID" value="KDN87987.1"/>
    <property type="molecule type" value="Genomic_DNA"/>
</dbReference>
<dbReference type="RefSeq" id="WP_084223085.1">
    <property type="nucleotide sequence ID" value="NZ_KK853997.1"/>
</dbReference>
<dbReference type="SMART" id="SM00244">
    <property type="entry name" value="PHB"/>
    <property type="match status" value="1"/>
</dbReference>
<proteinExistence type="inferred from homology"/>
<dbReference type="PRINTS" id="PR00721">
    <property type="entry name" value="STOMATIN"/>
</dbReference>
<dbReference type="HOGENOM" id="CLU_024949_3_2_11"/>
<dbReference type="AlphaFoldDB" id="A0A066Z386"/>
<comment type="caution">
    <text evidence="3">The sequence shown here is derived from an EMBL/GenBank/DDBJ whole genome shotgun (WGS) entry which is preliminary data.</text>
</comment>
<dbReference type="PANTHER" id="PTHR10264">
    <property type="entry name" value="BAND 7 PROTEIN-RELATED"/>
    <property type="match status" value="1"/>
</dbReference>
<accession>A0A066Z386</accession>
<dbReference type="InterPro" id="IPR036013">
    <property type="entry name" value="Band_7/SPFH_dom_sf"/>
</dbReference>
<dbReference type="eggNOG" id="COG0330">
    <property type="taxonomic scope" value="Bacteria"/>
</dbReference>
<keyword evidence="4" id="KW-1185">Reference proteome</keyword>
<evidence type="ECO:0000313" key="3">
    <source>
        <dbReference type="EMBL" id="KDN87987.1"/>
    </source>
</evidence>
<dbReference type="PANTHER" id="PTHR10264:SF19">
    <property type="entry name" value="AT06885P-RELATED"/>
    <property type="match status" value="1"/>
</dbReference>
<comment type="similarity">
    <text evidence="1">Belongs to the band 7/mec-2 family.</text>
</comment>
<dbReference type="GO" id="GO:0005886">
    <property type="term" value="C:plasma membrane"/>
    <property type="evidence" value="ECO:0007669"/>
    <property type="project" value="InterPro"/>
</dbReference>